<reference evidence="1 2" key="1">
    <citation type="journal article" date="2022" name="Hortic Res">
        <title>A haplotype resolved chromosomal level avocado genome allows analysis of novel avocado genes.</title>
        <authorList>
            <person name="Nath O."/>
            <person name="Fletcher S.J."/>
            <person name="Hayward A."/>
            <person name="Shaw L.M."/>
            <person name="Masouleh A.K."/>
            <person name="Furtado A."/>
            <person name="Henry R.J."/>
            <person name="Mitter N."/>
        </authorList>
    </citation>
    <scope>NUCLEOTIDE SEQUENCE [LARGE SCALE GENOMIC DNA]</scope>
    <source>
        <strain evidence="2">cv. Hass</strain>
    </source>
</reference>
<gene>
    <name evidence="1" type="ORF">MRB53_030444</name>
</gene>
<proteinExistence type="predicted"/>
<evidence type="ECO:0000313" key="2">
    <source>
        <dbReference type="Proteomes" id="UP001234297"/>
    </source>
</evidence>
<evidence type="ECO:0000313" key="1">
    <source>
        <dbReference type="EMBL" id="KAJ8621915.1"/>
    </source>
</evidence>
<name>A0ACC2KLA3_PERAE</name>
<accession>A0ACC2KLA3</accession>
<protein>
    <submittedName>
        <fullName evidence="1">Uncharacterized protein</fullName>
    </submittedName>
</protein>
<organism evidence="1 2">
    <name type="scientific">Persea americana</name>
    <name type="common">Avocado</name>
    <dbReference type="NCBI Taxonomy" id="3435"/>
    <lineage>
        <taxon>Eukaryota</taxon>
        <taxon>Viridiplantae</taxon>
        <taxon>Streptophyta</taxon>
        <taxon>Embryophyta</taxon>
        <taxon>Tracheophyta</taxon>
        <taxon>Spermatophyta</taxon>
        <taxon>Magnoliopsida</taxon>
        <taxon>Magnoliidae</taxon>
        <taxon>Laurales</taxon>
        <taxon>Lauraceae</taxon>
        <taxon>Persea</taxon>
    </lineage>
</organism>
<dbReference type="EMBL" id="CM056818">
    <property type="protein sequence ID" value="KAJ8621915.1"/>
    <property type="molecule type" value="Genomic_DNA"/>
</dbReference>
<keyword evidence="2" id="KW-1185">Reference proteome</keyword>
<comment type="caution">
    <text evidence="1">The sequence shown here is derived from an EMBL/GenBank/DDBJ whole genome shotgun (WGS) entry which is preliminary data.</text>
</comment>
<dbReference type="Proteomes" id="UP001234297">
    <property type="component" value="Chromosome 10"/>
</dbReference>
<sequence>MRSLQNSQVELKETSEHHGMLLTEIIQCLGNLLHVESPSGYSHNSETGYSFGNNGGIVTLTMKLDFPRFDGKNPTGWQFKAKQYFSYHNVPATQWLIIASLNLEGEALEWY</sequence>